<organism evidence="13 14">
    <name type="scientific">Pedobacter nutrimenti</name>
    <dbReference type="NCBI Taxonomy" id="1241337"/>
    <lineage>
        <taxon>Bacteria</taxon>
        <taxon>Pseudomonadati</taxon>
        <taxon>Bacteroidota</taxon>
        <taxon>Sphingobacteriia</taxon>
        <taxon>Sphingobacteriales</taxon>
        <taxon>Sphingobacteriaceae</taxon>
        <taxon>Pedobacter</taxon>
    </lineage>
</organism>
<dbReference type="RefSeq" id="WP_110829641.1">
    <property type="nucleotide sequence ID" value="NZ_QKLU01000003.1"/>
</dbReference>
<protein>
    <submittedName>
        <fullName evidence="13">TonB-linked SusC/RagA family outer membrane protein</fullName>
    </submittedName>
</protein>
<dbReference type="InterPro" id="IPR000531">
    <property type="entry name" value="Beta-barrel_TonB"/>
</dbReference>
<dbReference type="InterPro" id="IPR008969">
    <property type="entry name" value="CarboxyPept-like_regulatory"/>
</dbReference>
<dbReference type="Gene3D" id="2.60.40.1120">
    <property type="entry name" value="Carboxypeptidase-like, regulatory domain"/>
    <property type="match status" value="1"/>
</dbReference>
<dbReference type="SUPFAM" id="SSF49464">
    <property type="entry name" value="Carboxypeptidase regulatory domain-like"/>
    <property type="match status" value="1"/>
</dbReference>
<keyword evidence="3 8" id="KW-1134">Transmembrane beta strand</keyword>
<keyword evidence="7 8" id="KW-0998">Cell outer membrane</keyword>
<dbReference type="Gene3D" id="2.170.130.10">
    <property type="entry name" value="TonB-dependent receptor, plug domain"/>
    <property type="match status" value="1"/>
</dbReference>
<keyword evidence="14" id="KW-1185">Reference proteome</keyword>
<dbReference type="SUPFAM" id="SSF56935">
    <property type="entry name" value="Porins"/>
    <property type="match status" value="1"/>
</dbReference>
<dbReference type="Pfam" id="PF07715">
    <property type="entry name" value="Plug"/>
    <property type="match status" value="1"/>
</dbReference>
<dbReference type="InterPro" id="IPR012910">
    <property type="entry name" value="Plug_dom"/>
</dbReference>
<dbReference type="AlphaFoldDB" id="A0A318UEK1"/>
<evidence type="ECO:0000256" key="1">
    <source>
        <dbReference type="ARBA" id="ARBA00004571"/>
    </source>
</evidence>
<dbReference type="Proteomes" id="UP000248198">
    <property type="component" value="Unassembled WGS sequence"/>
</dbReference>
<dbReference type="InterPro" id="IPR036942">
    <property type="entry name" value="Beta-barrel_TonB_sf"/>
</dbReference>
<feature type="domain" description="TonB-dependent receptor-like beta-barrel" evidence="11">
    <location>
        <begin position="424"/>
        <end position="824"/>
    </location>
</feature>
<dbReference type="OrthoDB" id="9768177at2"/>
<evidence type="ECO:0000256" key="4">
    <source>
        <dbReference type="ARBA" id="ARBA00022692"/>
    </source>
</evidence>
<name>A0A318UEK1_9SPHI</name>
<evidence type="ECO:0000256" key="5">
    <source>
        <dbReference type="ARBA" id="ARBA00023077"/>
    </source>
</evidence>
<evidence type="ECO:0000256" key="8">
    <source>
        <dbReference type="PROSITE-ProRule" id="PRU01360"/>
    </source>
</evidence>
<dbReference type="Pfam" id="PF13715">
    <property type="entry name" value="CarbopepD_reg_2"/>
    <property type="match status" value="1"/>
</dbReference>
<accession>A0A318UEK1</accession>
<keyword evidence="4 8" id="KW-0812">Transmembrane</keyword>
<evidence type="ECO:0000259" key="11">
    <source>
        <dbReference type="Pfam" id="PF00593"/>
    </source>
</evidence>
<evidence type="ECO:0000313" key="14">
    <source>
        <dbReference type="Proteomes" id="UP000248198"/>
    </source>
</evidence>
<dbReference type="GO" id="GO:0009279">
    <property type="term" value="C:cell outer membrane"/>
    <property type="evidence" value="ECO:0007669"/>
    <property type="project" value="UniProtKB-SubCell"/>
</dbReference>
<gene>
    <name evidence="13" type="ORF">B0O44_103280</name>
</gene>
<sequence length="1024" mass="111394">MKILLIKDIKQILLYAAIKIKAEHECKLILTLLLLLFSSVTLFAQTVFSGKITSTKGEILPGVSVHLAGTNTGTRSDSTGTYTIQLREKGGTLIFSYIGFKSQEVKTGSSSGRLDVVLEPAGQELTEIVITSGLATNVKRSNAGNAIVALPAVRLTGTTAPSTLDGAISGKIVGATITQMSGAPGGGVSVQLRGISSITGSSQPLFIMDGVILNNASFDAGRGTSAFTGANSISKGQDNLANRLADINANDIESVEVLKGPSAGAIYGTLANAGVVIITTKKGFNGPTKITFSQDVAAISATKLLPYGSWDEEKIKAFYSDPNQQSAEIAAYRQAKASGRIYNYPKEIYGHTALGTYSQLGLSGGSENTKFYVSGGYNNENGITKNTGFKRASLRANISHRINDRWDLQFNSAYMNNITNRGWENNDNNGVNIGTNLTSLPSYAQIHRLEDGSYPVNPYYAENPFHVLDAFINRETTNRFIESFSTSYTLIRKDHHQLKASFQGGIDYLMTEAKLYAPDDAQSQLNAISGYPGASRFTNNRNVNSNFQLALVNTLDGASFRHTTSAGLVRFNQNLNIQAVQGEGLQSGQINPVNAAVRSNYSYFQELINTGAFLQHEVNWRDRIIATAALRIDKNTTNTAYNTFYPFPKASLAANLTNFDFWNIPAINQFKLRAAYGQTGGPAAFGSNFSPLNPTVYLNTLGITAPVTIGNNKVKYEIASEIEYGADFGFFNNLITLELTLYTKKVKNLLQPFTLAPSVGYSSITGYPIGDLQNKGLEVSLGATPVNKANFKWHTQLNYWYNRSLITRLVIPPSAAGPNLGALYGFNELRVGQSPTEFVGTPLKPDGTLTRYGDAQPKFQLTSYNKIDFLKHFELSFLLHWSYKSYVSNFTRFQQDQGGQSPDWMVPTHFDASGKQIPGNAIPTGLARQIGLNAGYFIEPASYLKLREIGLSYTIDKYSLKKLFGDHVKGVKLGISGNNLLTISKYTGLDPEVSAFGQTSVGSNYDIVSAPYTKRLLFHLGLDF</sequence>
<evidence type="ECO:0000256" key="2">
    <source>
        <dbReference type="ARBA" id="ARBA00022448"/>
    </source>
</evidence>
<evidence type="ECO:0000313" key="13">
    <source>
        <dbReference type="EMBL" id="PYF74834.1"/>
    </source>
</evidence>
<evidence type="ECO:0000256" key="7">
    <source>
        <dbReference type="ARBA" id="ARBA00023237"/>
    </source>
</evidence>
<reference evidence="13 14" key="1">
    <citation type="submission" date="2018-06" db="EMBL/GenBank/DDBJ databases">
        <title>Genomic Encyclopedia of Archaeal and Bacterial Type Strains, Phase II (KMG-II): from individual species to whole genera.</title>
        <authorList>
            <person name="Goeker M."/>
        </authorList>
    </citation>
    <scope>NUCLEOTIDE SEQUENCE [LARGE SCALE GENOMIC DNA]</scope>
    <source>
        <strain evidence="13 14">DSM 27372</strain>
    </source>
</reference>
<keyword evidence="6 8" id="KW-0472">Membrane</keyword>
<comment type="subcellular location">
    <subcellularLocation>
        <location evidence="1 8">Cell outer membrane</location>
        <topology evidence="1 8">Multi-pass membrane protein</topology>
    </subcellularLocation>
</comment>
<dbReference type="InterPro" id="IPR039426">
    <property type="entry name" value="TonB-dep_rcpt-like"/>
</dbReference>
<evidence type="ECO:0000256" key="6">
    <source>
        <dbReference type="ARBA" id="ARBA00023136"/>
    </source>
</evidence>
<proteinExistence type="inferred from homology"/>
<keyword evidence="5 9" id="KW-0798">TonB box</keyword>
<comment type="similarity">
    <text evidence="8 9">Belongs to the TonB-dependent receptor family.</text>
</comment>
<dbReference type="NCBIfam" id="TIGR04056">
    <property type="entry name" value="OMP_RagA_SusC"/>
    <property type="match status" value="1"/>
</dbReference>
<dbReference type="InterPro" id="IPR037066">
    <property type="entry name" value="Plug_dom_sf"/>
</dbReference>
<comment type="caution">
    <text evidence="13">The sequence shown here is derived from an EMBL/GenBank/DDBJ whole genome shotgun (WGS) entry which is preliminary data.</text>
</comment>
<feature type="transmembrane region" description="Helical" evidence="10">
    <location>
        <begin position="28"/>
        <end position="48"/>
    </location>
</feature>
<dbReference type="PROSITE" id="PS52016">
    <property type="entry name" value="TONB_DEPENDENT_REC_3"/>
    <property type="match status" value="1"/>
</dbReference>
<evidence type="ECO:0000256" key="9">
    <source>
        <dbReference type="RuleBase" id="RU003357"/>
    </source>
</evidence>
<evidence type="ECO:0000259" key="12">
    <source>
        <dbReference type="Pfam" id="PF07715"/>
    </source>
</evidence>
<dbReference type="Pfam" id="PF00593">
    <property type="entry name" value="TonB_dep_Rec_b-barrel"/>
    <property type="match status" value="1"/>
</dbReference>
<evidence type="ECO:0000256" key="3">
    <source>
        <dbReference type="ARBA" id="ARBA00022452"/>
    </source>
</evidence>
<dbReference type="InterPro" id="IPR023996">
    <property type="entry name" value="TonB-dep_OMP_SusC/RagA"/>
</dbReference>
<keyword evidence="10" id="KW-1133">Transmembrane helix</keyword>
<dbReference type="EMBL" id="QKLU01000003">
    <property type="protein sequence ID" value="PYF74834.1"/>
    <property type="molecule type" value="Genomic_DNA"/>
</dbReference>
<dbReference type="Gene3D" id="2.40.170.20">
    <property type="entry name" value="TonB-dependent receptor, beta-barrel domain"/>
    <property type="match status" value="1"/>
</dbReference>
<keyword evidence="2 8" id="KW-0813">Transport</keyword>
<evidence type="ECO:0000256" key="10">
    <source>
        <dbReference type="SAM" id="Phobius"/>
    </source>
</evidence>
<feature type="domain" description="TonB-dependent receptor plug" evidence="12">
    <location>
        <begin position="160"/>
        <end position="275"/>
    </location>
</feature>